<organism evidence="1 2">
    <name type="scientific">Paenibacillus albiflavus</name>
    <dbReference type="NCBI Taxonomy" id="2545760"/>
    <lineage>
        <taxon>Bacteria</taxon>
        <taxon>Bacillati</taxon>
        <taxon>Bacillota</taxon>
        <taxon>Bacilli</taxon>
        <taxon>Bacillales</taxon>
        <taxon>Paenibacillaceae</taxon>
        <taxon>Paenibacillus</taxon>
    </lineage>
</organism>
<evidence type="ECO:0000313" key="1">
    <source>
        <dbReference type="EMBL" id="TCZ72864.1"/>
    </source>
</evidence>
<keyword evidence="2" id="KW-1185">Reference proteome</keyword>
<dbReference type="Proteomes" id="UP000295418">
    <property type="component" value="Unassembled WGS sequence"/>
</dbReference>
<gene>
    <name evidence="1" type="ORF">E0485_21915</name>
</gene>
<dbReference type="RefSeq" id="WP_132420197.1">
    <property type="nucleotide sequence ID" value="NZ_SKFG01000036.1"/>
</dbReference>
<dbReference type="OrthoDB" id="63962at2"/>
<dbReference type="Pfam" id="PF13618">
    <property type="entry name" value="Gluconate_2-dh3"/>
    <property type="match status" value="1"/>
</dbReference>
<name>A0A4R4E0D3_9BACL</name>
<evidence type="ECO:0000313" key="2">
    <source>
        <dbReference type="Proteomes" id="UP000295418"/>
    </source>
</evidence>
<dbReference type="AlphaFoldDB" id="A0A4R4E0D3"/>
<protein>
    <submittedName>
        <fullName evidence="1">Gluconate 2-dehydrogenase subunit 3 family protein</fullName>
    </submittedName>
</protein>
<sequence length="198" mass="23122">MTNKGHYPTYDILNEKQHWDEHTREIVEKRLTRPSAYRNLTLQEAELLRAWCSQLMDDNRAEVINYVIDHIDGKLTPNQGEGQRKPNIPPSRTLIKRGLEEINQLALSLHKRHFYQLEADVQRNLMTDISLARGQEGDERMHVQPEEFFRKLLLLTIEAFYSHPEIWSEIGFGGPAYPRGYVRLGIGQLDSWEAKGEQ</sequence>
<comment type="caution">
    <text evidence="1">The sequence shown here is derived from an EMBL/GenBank/DDBJ whole genome shotgun (WGS) entry which is preliminary data.</text>
</comment>
<accession>A0A4R4E0D3</accession>
<dbReference type="InterPro" id="IPR027056">
    <property type="entry name" value="Gluconate_2DH_su3"/>
</dbReference>
<proteinExistence type="predicted"/>
<reference evidence="1 2" key="1">
    <citation type="submission" date="2019-03" db="EMBL/GenBank/DDBJ databases">
        <authorList>
            <person name="Kim M.K.M."/>
        </authorList>
    </citation>
    <scope>NUCLEOTIDE SEQUENCE [LARGE SCALE GENOMIC DNA]</scope>
    <source>
        <strain evidence="1 2">18JY21-1</strain>
    </source>
</reference>
<dbReference type="EMBL" id="SKFG01000036">
    <property type="protein sequence ID" value="TCZ72864.1"/>
    <property type="molecule type" value="Genomic_DNA"/>
</dbReference>